<protein>
    <recommendedName>
        <fullName evidence="10">Nuclease S1</fullName>
    </recommendedName>
</protein>
<dbReference type="GO" id="GO:0016788">
    <property type="term" value="F:hydrolase activity, acting on ester bonds"/>
    <property type="evidence" value="ECO:0007669"/>
    <property type="project" value="InterPro"/>
</dbReference>
<dbReference type="AlphaFoldDB" id="A0A395IVL6"/>
<dbReference type="Pfam" id="PF02265">
    <property type="entry name" value="S1-P1_nuclease"/>
    <property type="match status" value="1"/>
</dbReference>
<dbReference type="InterPro" id="IPR003154">
    <property type="entry name" value="S1/P1nuclease"/>
</dbReference>
<evidence type="ECO:0000313" key="9">
    <source>
        <dbReference type="Proteomes" id="UP000249056"/>
    </source>
</evidence>
<dbReference type="Proteomes" id="UP000249056">
    <property type="component" value="Unassembled WGS sequence"/>
</dbReference>
<comment type="similarity">
    <text evidence="1">Belongs to the nuclease type I family.</text>
</comment>
<evidence type="ECO:0000256" key="4">
    <source>
        <dbReference type="ARBA" id="ARBA00022759"/>
    </source>
</evidence>
<dbReference type="GO" id="GO:0003676">
    <property type="term" value="F:nucleic acid binding"/>
    <property type="evidence" value="ECO:0007669"/>
    <property type="project" value="InterPro"/>
</dbReference>
<dbReference type="CDD" id="cd11010">
    <property type="entry name" value="S1-P1_nuclease"/>
    <property type="match status" value="1"/>
</dbReference>
<dbReference type="GO" id="GO:0006308">
    <property type="term" value="P:DNA catabolic process"/>
    <property type="evidence" value="ECO:0007669"/>
    <property type="project" value="InterPro"/>
</dbReference>
<evidence type="ECO:0000313" key="8">
    <source>
        <dbReference type="EMBL" id="RAL64302.1"/>
    </source>
</evidence>
<dbReference type="GO" id="GO:0046872">
    <property type="term" value="F:metal ion binding"/>
    <property type="evidence" value="ECO:0007669"/>
    <property type="project" value="UniProtKB-KW"/>
</dbReference>
<keyword evidence="9" id="KW-1185">Reference proteome</keyword>
<proteinExistence type="inferred from homology"/>
<dbReference type="PANTHER" id="PTHR33146">
    <property type="entry name" value="ENDONUCLEASE 4"/>
    <property type="match status" value="1"/>
</dbReference>
<evidence type="ECO:0000256" key="6">
    <source>
        <dbReference type="ARBA" id="ARBA00023157"/>
    </source>
</evidence>
<gene>
    <name evidence="8" type="ORF">DID88_002194</name>
</gene>
<evidence type="ECO:0000256" key="1">
    <source>
        <dbReference type="ARBA" id="ARBA00009547"/>
    </source>
</evidence>
<evidence type="ECO:0000256" key="2">
    <source>
        <dbReference type="ARBA" id="ARBA00022722"/>
    </source>
</evidence>
<keyword evidence="5" id="KW-0378">Hydrolase</keyword>
<dbReference type="EMBL" id="QKRW01000015">
    <property type="protein sequence ID" value="RAL64302.1"/>
    <property type="molecule type" value="Genomic_DNA"/>
</dbReference>
<keyword evidence="3" id="KW-0479">Metal-binding</keyword>
<evidence type="ECO:0000256" key="5">
    <source>
        <dbReference type="ARBA" id="ARBA00022801"/>
    </source>
</evidence>
<dbReference type="GO" id="GO:0004519">
    <property type="term" value="F:endonuclease activity"/>
    <property type="evidence" value="ECO:0007669"/>
    <property type="project" value="UniProtKB-KW"/>
</dbReference>
<keyword evidence="4" id="KW-0255">Endonuclease</keyword>
<dbReference type="Gene3D" id="1.10.575.10">
    <property type="entry name" value="P1 Nuclease"/>
    <property type="match status" value="1"/>
</dbReference>
<dbReference type="InterPro" id="IPR008947">
    <property type="entry name" value="PLipase_C/P1_nuclease_dom_sf"/>
</dbReference>
<comment type="caution">
    <text evidence="8">The sequence shown here is derived from an EMBL/GenBank/DDBJ whole genome shotgun (WGS) entry which is preliminary data.</text>
</comment>
<dbReference type="PANTHER" id="PTHR33146:SF26">
    <property type="entry name" value="ENDONUCLEASE 4"/>
    <property type="match status" value="1"/>
</dbReference>
<name>A0A395IVL6_9HELO</name>
<keyword evidence="7" id="KW-0325">Glycoprotein</keyword>
<dbReference type="SUPFAM" id="SSF48537">
    <property type="entry name" value="Phospholipase C/P1 nuclease"/>
    <property type="match status" value="1"/>
</dbReference>
<organism evidence="8 9">
    <name type="scientific">Monilinia fructigena</name>
    <dbReference type="NCBI Taxonomy" id="38457"/>
    <lineage>
        <taxon>Eukaryota</taxon>
        <taxon>Fungi</taxon>
        <taxon>Dikarya</taxon>
        <taxon>Ascomycota</taxon>
        <taxon>Pezizomycotina</taxon>
        <taxon>Leotiomycetes</taxon>
        <taxon>Helotiales</taxon>
        <taxon>Sclerotiniaceae</taxon>
        <taxon>Monilinia</taxon>
    </lineage>
</organism>
<dbReference type="OrthoDB" id="441446at2759"/>
<evidence type="ECO:0000256" key="3">
    <source>
        <dbReference type="ARBA" id="ARBA00022723"/>
    </source>
</evidence>
<accession>A0A395IVL6</accession>
<sequence>MPGVLWDIYTVAYVATNFVSTATKSYFQEILGNTSTDYLASVATWSDSYRYTTAGAFSAPFHYIDAQDSPPSSCGVEYSRDCGSSGCVVSAINNYTTILQKGTANAANLNIAAKFIGDIHQPLHDENLDVGGNTISVTYAGKTTNLHAVWDTSIPEQYVGGYSLADAKSWAATLTTAIKTGNYSSLKAGWTEDIDIHDPITSSLAWASDTNAYVCSTVLKDGVADVKTGDLSTNGYYTAAIPVVKLQIAKAGYRLAAWLDLIATGTTNL</sequence>
<evidence type="ECO:0000256" key="7">
    <source>
        <dbReference type="ARBA" id="ARBA00023180"/>
    </source>
</evidence>
<evidence type="ECO:0008006" key="10">
    <source>
        <dbReference type="Google" id="ProtNLM"/>
    </source>
</evidence>
<keyword evidence="2" id="KW-0540">Nuclease</keyword>
<reference evidence="8 9" key="1">
    <citation type="submission" date="2018-06" db="EMBL/GenBank/DDBJ databases">
        <title>Genome Sequence of the Brown Rot Fungal Pathogen Monilinia fructigena.</title>
        <authorList>
            <person name="Landi L."/>
            <person name="De Miccolis Angelini R.M."/>
            <person name="Pollastro S."/>
            <person name="Abate D."/>
            <person name="Faretra F."/>
            <person name="Romanazzi G."/>
        </authorList>
    </citation>
    <scope>NUCLEOTIDE SEQUENCE [LARGE SCALE GENOMIC DNA]</scope>
    <source>
        <strain evidence="8 9">Mfrg269</strain>
    </source>
</reference>
<keyword evidence="6" id="KW-1015">Disulfide bond</keyword>